<dbReference type="AlphaFoldDB" id="A0A9W8H6Q1"/>
<dbReference type="OrthoDB" id="5673at2759"/>
<dbReference type="InterPro" id="IPR042272">
    <property type="entry name" value="ATP12_ATP_synth-F1-assembly_N"/>
</dbReference>
<dbReference type="SUPFAM" id="SSF160909">
    <property type="entry name" value="ATP12-like"/>
    <property type="match status" value="1"/>
</dbReference>
<reference evidence="6" key="1">
    <citation type="submission" date="2022-07" db="EMBL/GenBank/DDBJ databases">
        <title>Phylogenomic reconstructions and comparative analyses of Kickxellomycotina fungi.</title>
        <authorList>
            <person name="Reynolds N.K."/>
            <person name="Stajich J.E."/>
            <person name="Barry K."/>
            <person name="Grigoriev I.V."/>
            <person name="Crous P."/>
            <person name="Smith M.E."/>
        </authorList>
    </citation>
    <scope>NUCLEOTIDE SEQUENCE</scope>
    <source>
        <strain evidence="6">NBRC 105414</strain>
    </source>
</reference>
<evidence type="ECO:0000256" key="2">
    <source>
        <dbReference type="ARBA" id="ARBA00008231"/>
    </source>
</evidence>
<evidence type="ECO:0000256" key="1">
    <source>
        <dbReference type="ARBA" id="ARBA00004173"/>
    </source>
</evidence>
<dbReference type="Proteomes" id="UP001140217">
    <property type="component" value="Unassembled WGS sequence"/>
</dbReference>
<keyword evidence="4" id="KW-0496">Mitochondrion</keyword>
<protein>
    <submittedName>
        <fullName evidence="6">Chaperone</fullName>
    </submittedName>
</protein>
<dbReference type="Pfam" id="PF07542">
    <property type="entry name" value="ATP12"/>
    <property type="match status" value="1"/>
</dbReference>
<dbReference type="InterPro" id="IPR023335">
    <property type="entry name" value="ATP12_ortho_dom_sf"/>
</dbReference>
<dbReference type="Gene3D" id="3.40.1410.10">
    <property type="entry name" value="Chorismate lyase-like"/>
    <property type="match status" value="1"/>
</dbReference>
<dbReference type="GO" id="GO:0033615">
    <property type="term" value="P:mitochondrial proton-transporting ATP synthase complex assembly"/>
    <property type="evidence" value="ECO:0007669"/>
    <property type="project" value="TreeGrafter"/>
</dbReference>
<dbReference type="GO" id="GO:0005739">
    <property type="term" value="C:mitochondrion"/>
    <property type="evidence" value="ECO:0007669"/>
    <property type="project" value="UniProtKB-SubCell"/>
</dbReference>
<comment type="caution">
    <text evidence="6">The sequence shown here is derived from an EMBL/GenBank/DDBJ whole genome shotgun (WGS) entry which is preliminary data.</text>
</comment>
<evidence type="ECO:0000256" key="5">
    <source>
        <dbReference type="ARBA" id="ARBA00023186"/>
    </source>
</evidence>
<keyword evidence="7" id="KW-1185">Reference proteome</keyword>
<evidence type="ECO:0000256" key="4">
    <source>
        <dbReference type="ARBA" id="ARBA00023128"/>
    </source>
</evidence>
<gene>
    <name evidence="6" type="primary">atp12</name>
    <name evidence="6" type="ORF">H4R18_003816</name>
</gene>
<proteinExistence type="inferred from homology"/>
<accession>A0A9W8H6Q1</accession>
<dbReference type="EMBL" id="JANBUL010000163">
    <property type="protein sequence ID" value="KAJ2779788.1"/>
    <property type="molecule type" value="Genomic_DNA"/>
</dbReference>
<evidence type="ECO:0000256" key="3">
    <source>
        <dbReference type="ARBA" id="ARBA00022946"/>
    </source>
</evidence>
<dbReference type="PANTHER" id="PTHR21013">
    <property type="entry name" value="ATP SYNTHASE MITOCHONDRIAL F1 COMPLEX ASSEMBLY FACTOR 2/ATP12 PROTEIN, MITOCHONDRIAL PRECURSOR"/>
    <property type="match status" value="1"/>
</dbReference>
<keyword evidence="3" id="KW-0809">Transit peptide</keyword>
<dbReference type="SUPFAM" id="SSF64288">
    <property type="entry name" value="Chorismate lyase-like"/>
    <property type="match status" value="1"/>
</dbReference>
<organism evidence="6 7">
    <name type="scientific">Coemansia javaensis</name>
    <dbReference type="NCBI Taxonomy" id="2761396"/>
    <lineage>
        <taxon>Eukaryota</taxon>
        <taxon>Fungi</taxon>
        <taxon>Fungi incertae sedis</taxon>
        <taxon>Zoopagomycota</taxon>
        <taxon>Kickxellomycotina</taxon>
        <taxon>Kickxellomycetes</taxon>
        <taxon>Kickxellales</taxon>
        <taxon>Kickxellaceae</taxon>
        <taxon>Coemansia</taxon>
    </lineage>
</organism>
<comment type="subcellular location">
    <subcellularLocation>
        <location evidence="1">Mitochondrion</location>
    </subcellularLocation>
</comment>
<name>A0A9W8H6Q1_9FUNG</name>
<dbReference type="InterPro" id="IPR011419">
    <property type="entry name" value="ATP12_ATP_synth-F1-assembly"/>
</dbReference>
<comment type="similarity">
    <text evidence="2">Belongs to the ATP12 family.</text>
</comment>
<dbReference type="Gene3D" id="3.30.2180.10">
    <property type="entry name" value="ATP12-like"/>
    <property type="match status" value="1"/>
</dbReference>
<sequence length="446" mass="48536">MVVQYTARRAQAGRNGEPDHFGDVMSQRETSCMLPAVFRNPVQRIMLMANGNLQRVLSAYYNLPVSVEVVYNEPEAPLPKAPQLPVRYRRSINLVCNRTIVCSAQSTVDLLTQKAADLVVSGGVGIGQLFRYMNVLPTFTLLEAQLSDTDGSFSRLYELRSQDVACVILEEFPDGMLDPDYCNHRTRQPGAGQAQPGAGNALPKAAAGGIRRFWKDVSVGERDGHYVVLLDKRPVKTPDGQLLRVAAGRGGALALAWLVAGEWEAQREVVGAHSLPLTSLVARSIDGLADAAARRDVVDRLLKYFQTDSACLHDEYPRALVELQRRHYAPILDWARATYGIELRTTADLFALRQAPEAAARLRDAAAAFSPLKLAALERAVMAAKSFLIGLALVEQRITAEEAAQASQVEANAQTKLWGELENAHDLDNAAIRQILGAAACAALGA</sequence>
<dbReference type="PANTHER" id="PTHR21013:SF10">
    <property type="entry name" value="ATP SYNTHASE MITOCHONDRIAL F1 COMPLEX ASSEMBLY FACTOR 2"/>
    <property type="match status" value="1"/>
</dbReference>
<evidence type="ECO:0000313" key="6">
    <source>
        <dbReference type="EMBL" id="KAJ2779788.1"/>
    </source>
</evidence>
<evidence type="ECO:0000313" key="7">
    <source>
        <dbReference type="Proteomes" id="UP001140217"/>
    </source>
</evidence>
<dbReference type="Gene3D" id="1.10.3580.10">
    <property type="entry name" value="ATP12 ATPase"/>
    <property type="match status" value="1"/>
</dbReference>
<dbReference type="InterPro" id="IPR028978">
    <property type="entry name" value="Chorismate_lyase_/UTRA_dom_sf"/>
</dbReference>
<keyword evidence="5" id="KW-0143">Chaperone</keyword>